<evidence type="ECO:0000256" key="1">
    <source>
        <dbReference type="ARBA" id="ARBA00022475"/>
    </source>
</evidence>
<dbReference type="STRING" id="1742973.COMA2_40264"/>
<keyword evidence="10" id="KW-1185">Reference proteome</keyword>
<evidence type="ECO:0000313" key="9">
    <source>
        <dbReference type="EMBL" id="CUS38239.1"/>
    </source>
</evidence>
<evidence type="ECO:0000256" key="6">
    <source>
        <dbReference type="ARBA" id="ARBA00023316"/>
    </source>
</evidence>
<dbReference type="AlphaFoldDB" id="A0A0S4LLU6"/>
<dbReference type="EMBL" id="CZPZ01000031">
    <property type="protein sequence ID" value="CUS38239.1"/>
    <property type="molecule type" value="Genomic_DNA"/>
</dbReference>
<proteinExistence type="inferred from homology"/>
<keyword evidence="2 7" id="KW-0812">Transmembrane</keyword>
<keyword evidence="1 7" id="KW-1003">Cell membrane</keyword>
<dbReference type="PANTHER" id="PTHR30518:SF2">
    <property type="entry name" value="ENDOLYTIC MUREIN TRANSGLYCOSYLASE"/>
    <property type="match status" value="1"/>
</dbReference>
<keyword evidence="3 7" id="KW-1133">Transmembrane helix</keyword>
<dbReference type="FunFam" id="3.30.160.60:FF:000242">
    <property type="entry name" value="Endolytic murein transglycosylase"/>
    <property type="match status" value="1"/>
</dbReference>
<accession>A0A0S4LLU6</accession>
<evidence type="ECO:0000256" key="3">
    <source>
        <dbReference type="ARBA" id="ARBA00022989"/>
    </source>
</evidence>
<dbReference type="GO" id="GO:0005886">
    <property type="term" value="C:plasma membrane"/>
    <property type="evidence" value="ECO:0007669"/>
    <property type="project" value="UniProtKB-UniRule"/>
</dbReference>
<dbReference type="InterPro" id="IPR003770">
    <property type="entry name" value="MLTG-like"/>
</dbReference>
<comment type="function">
    <text evidence="7">Functions as a peptidoglycan terminase that cleaves nascent peptidoglycan strands endolytically to terminate their elongation.</text>
</comment>
<evidence type="ECO:0000313" key="10">
    <source>
        <dbReference type="Proteomes" id="UP000198736"/>
    </source>
</evidence>
<sequence>MVLVIVVLAGLVGYQMIRWAEAPVVSNPDLAPQKVVVIPEGTTFQQAAALLEREQLIRSRPVFLLLGKLQEADRKIHPGEYELNAAMTPADILSKLILGRVILHAVTIPEGYTFKQIADVLAEHRITDRAEFLGLAVDGVFLKTLGISAETVEGYLYPDTYRFTRPTTAKDVMRVMVNQFSQVMTQEWQTRAKDIHLTVHEVLTLASVIEKETGAGEERPHISSVFHNRLKKHIPLQSDPTVIYGLPNFDGNLHKKDLSHPNPYNTYRWAGLPPGPIANPGAQSIRAALYPMPSAYLYFVSKNDGTHQFSATLVEHNKAVEKYQKRPFRPGNRSQTLMSPNGRQTRHEEGVS</sequence>
<evidence type="ECO:0000256" key="7">
    <source>
        <dbReference type="HAMAP-Rule" id="MF_02065"/>
    </source>
</evidence>
<dbReference type="CDD" id="cd08010">
    <property type="entry name" value="MltG_like"/>
    <property type="match status" value="1"/>
</dbReference>
<gene>
    <name evidence="7" type="primary">mltG</name>
    <name evidence="9" type="ORF">COMA2_40264</name>
</gene>
<evidence type="ECO:0000256" key="2">
    <source>
        <dbReference type="ARBA" id="ARBA00022692"/>
    </source>
</evidence>
<dbReference type="HAMAP" id="MF_02065">
    <property type="entry name" value="MltG"/>
    <property type="match status" value="1"/>
</dbReference>
<reference evidence="10" key="1">
    <citation type="submission" date="2015-10" db="EMBL/GenBank/DDBJ databases">
        <authorList>
            <person name="Luecker S."/>
            <person name="Luecker S."/>
        </authorList>
    </citation>
    <scope>NUCLEOTIDE SEQUENCE [LARGE SCALE GENOMIC DNA]</scope>
</reference>
<dbReference type="GO" id="GO:0008932">
    <property type="term" value="F:lytic endotransglycosylase activity"/>
    <property type="evidence" value="ECO:0007669"/>
    <property type="project" value="UniProtKB-UniRule"/>
</dbReference>
<dbReference type="EC" id="4.2.2.29" evidence="7"/>
<keyword evidence="5 7" id="KW-0456">Lyase</keyword>
<dbReference type="GO" id="GO:0009252">
    <property type="term" value="P:peptidoglycan biosynthetic process"/>
    <property type="evidence" value="ECO:0007669"/>
    <property type="project" value="UniProtKB-UniRule"/>
</dbReference>
<dbReference type="PANTHER" id="PTHR30518">
    <property type="entry name" value="ENDOLYTIC MUREIN TRANSGLYCOSYLASE"/>
    <property type="match status" value="1"/>
</dbReference>
<evidence type="ECO:0000256" key="5">
    <source>
        <dbReference type="ARBA" id="ARBA00023239"/>
    </source>
</evidence>
<evidence type="ECO:0000256" key="8">
    <source>
        <dbReference type="SAM" id="MobiDB-lite"/>
    </source>
</evidence>
<dbReference type="NCBIfam" id="TIGR00247">
    <property type="entry name" value="endolytic transglycosylase MltG"/>
    <property type="match status" value="1"/>
</dbReference>
<feature type="compositionally biased region" description="Polar residues" evidence="8">
    <location>
        <begin position="332"/>
        <end position="343"/>
    </location>
</feature>
<comment type="similarity">
    <text evidence="7">Belongs to the transglycosylase MltG family.</text>
</comment>
<keyword evidence="4 7" id="KW-0472">Membrane</keyword>
<evidence type="ECO:0000256" key="4">
    <source>
        <dbReference type="ARBA" id="ARBA00023136"/>
    </source>
</evidence>
<dbReference type="Gene3D" id="3.30.1490.480">
    <property type="entry name" value="Endolytic murein transglycosylase"/>
    <property type="match status" value="2"/>
</dbReference>
<dbReference type="GO" id="GO:0071555">
    <property type="term" value="P:cell wall organization"/>
    <property type="evidence" value="ECO:0007669"/>
    <property type="project" value="UniProtKB-KW"/>
</dbReference>
<feature type="region of interest" description="Disordered" evidence="8">
    <location>
        <begin position="326"/>
        <end position="352"/>
    </location>
</feature>
<dbReference type="Proteomes" id="UP000198736">
    <property type="component" value="Unassembled WGS sequence"/>
</dbReference>
<protein>
    <recommendedName>
        <fullName evidence="7">Endolytic murein transglycosylase</fullName>
        <ecNumber evidence="7">4.2.2.29</ecNumber>
    </recommendedName>
    <alternativeName>
        <fullName evidence="7">Peptidoglycan lytic transglycosylase</fullName>
    </alternativeName>
    <alternativeName>
        <fullName evidence="7">Peptidoglycan polymerization terminase</fullName>
    </alternativeName>
</protein>
<dbReference type="Gene3D" id="3.30.160.60">
    <property type="entry name" value="Classic Zinc Finger"/>
    <property type="match status" value="1"/>
</dbReference>
<feature type="site" description="Important for catalytic activity" evidence="7">
    <location>
        <position position="212"/>
    </location>
</feature>
<keyword evidence="6 7" id="KW-0961">Cell wall biogenesis/degradation</keyword>
<name>A0A0S4LLU6_9BACT</name>
<dbReference type="Pfam" id="PF02618">
    <property type="entry name" value="YceG"/>
    <property type="match status" value="1"/>
</dbReference>
<comment type="catalytic activity">
    <reaction evidence="7">
        <text>a peptidoglycan chain = a peptidoglycan chain with N-acetyl-1,6-anhydromuramyl-[peptide] at the reducing end + a peptidoglycan chain with N-acetylglucosamine at the non-reducing end.</text>
        <dbReference type="EC" id="4.2.2.29"/>
    </reaction>
</comment>
<organism evidence="9 10">
    <name type="scientific">Candidatus Nitrospira nitrificans</name>
    <dbReference type="NCBI Taxonomy" id="1742973"/>
    <lineage>
        <taxon>Bacteria</taxon>
        <taxon>Pseudomonadati</taxon>
        <taxon>Nitrospirota</taxon>
        <taxon>Nitrospiria</taxon>
        <taxon>Nitrospirales</taxon>
        <taxon>Nitrospiraceae</taxon>
        <taxon>Nitrospira</taxon>
    </lineage>
</organism>